<dbReference type="Gene3D" id="2.30.39.10">
    <property type="entry name" value="Alpha-1-antitrypsin, domain 1"/>
    <property type="match status" value="1"/>
</dbReference>
<dbReference type="InterPro" id="IPR042185">
    <property type="entry name" value="Serpin_sf_2"/>
</dbReference>
<evidence type="ECO:0000256" key="3">
    <source>
        <dbReference type="SAM" id="SignalP"/>
    </source>
</evidence>
<dbReference type="InterPro" id="IPR042178">
    <property type="entry name" value="Serpin_sf_1"/>
</dbReference>
<keyword evidence="6" id="KW-1185">Reference proteome</keyword>
<evidence type="ECO:0000256" key="1">
    <source>
        <dbReference type="ARBA" id="ARBA00009500"/>
    </source>
</evidence>
<dbReference type="SMART" id="SM00093">
    <property type="entry name" value="SERPIN"/>
    <property type="match status" value="1"/>
</dbReference>
<dbReference type="OrthoDB" id="419611at2759"/>
<dbReference type="OMA" id="CQVPTMY"/>
<name>U6MFW0_EIMMA</name>
<feature type="domain" description="Serpin" evidence="4">
    <location>
        <begin position="37"/>
        <end position="371"/>
    </location>
</feature>
<reference evidence="5" key="2">
    <citation type="submission" date="2013-10" db="EMBL/GenBank/DDBJ databases">
        <authorList>
            <person name="Aslett M."/>
        </authorList>
    </citation>
    <scope>NUCLEOTIDE SEQUENCE [LARGE SCALE GENOMIC DNA]</scope>
    <source>
        <strain evidence="5">Weybridge</strain>
    </source>
</reference>
<gene>
    <name evidence="5" type="ORF">EMWEY_00046680</name>
</gene>
<dbReference type="InterPro" id="IPR023796">
    <property type="entry name" value="Serpin_dom"/>
</dbReference>
<dbReference type="SUPFAM" id="SSF56574">
    <property type="entry name" value="Serpins"/>
    <property type="match status" value="1"/>
</dbReference>
<organism evidence="5 6">
    <name type="scientific">Eimeria maxima</name>
    <name type="common">Coccidian parasite</name>
    <dbReference type="NCBI Taxonomy" id="5804"/>
    <lineage>
        <taxon>Eukaryota</taxon>
        <taxon>Sar</taxon>
        <taxon>Alveolata</taxon>
        <taxon>Apicomplexa</taxon>
        <taxon>Conoidasida</taxon>
        <taxon>Coccidia</taxon>
        <taxon>Eucoccidiorida</taxon>
        <taxon>Eimeriorina</taxon>
        <taxon>Eimeriidae</taxon>
        <taxon>Eimeria</taxon>
    </lineage>
</organism>
<dbReference type="EMBL" id="HG722293">
    <property type="protein sequence ID" value="CDJ61948.1"/>
    <property type="molecule type" value="Genomic_DNA"/>
</dbReference>
<feature type="signal peptide" evidence="3">
    <location>
        <begin position="1"/>
        <end position="20"/>
    </location>
</feature>
<evidence type="ECO:0000313" key="6">
    <source>
        <dbReference type="Proteomes" id="UP000030763"/>
    </source>
</evidence>
<accession>U6MFW0</accession>
<dbReference type="VEuPathDB" id="ToxoDB:EMWEY_00046680"/>
<comment type="similarity">
    <text evidence="1 2">Belongs to the serpin family.</text>
</comment>
<dbReference type="PANTHER" id="PTHR11461:SF211">
    <property type="entry name" value="GH10112P-RELATED"/>
    <property type="match status" value="1"/>
</dbReference>
<dbReference type="CDD" id="cd00172">
    <property type="entry name" value="serpin"/>
    <property type="match status" value="1"/>
</dbReference>
<protein>
    <submittedName>
        <fullName evidence="5">Serpin B10, related</fullName>
    </submittedName>
</protein>
<dbReference type="GO" id="GO:0004867">
    <property type="term" value="F:serine-type endopeptidase inhibitor activity"/>
    <property type="evidence" value="ECO:0007669"/>
    <property type="project" value="InterPro"/>
</dbReference>
<keyword evidence="3" id="KW-0732">Signal</keyword>
<dbReference type="InterPro" id="IPR036186">
    <property type="entry name" value="Serpin_sf"/>
</dbReference>
<dbReference type="Proteomes" id="UP000030763">
    <property type="component" value="Unassembled WGS sequence"/>
</dbReference>
<dbReference type="RefSeq" id="XP_013338598.1">
    <property type="nucleotide sequence ID" value="XM_013483144.1"/>
</dbReference>
<dbReference type="InterPro" id="IPR000215">
    <property type="entry name" value="Serpin_fam"/>
</dbReference>
<feature type="chain" id="PRO_5004673692" evidence="3">
    <location>
        <begin position="21"/>
        <end position="372"/>
    </location>
</feature>
<feature type="non-terminal residue" evidence="5">
    <location>
        <position position="372"/>
    </location>
</feature>
<evidence type="ECO:0000256" key="2">
    <source>
        <dbReference type="RuleBase" id="RU000411"/>
    </source>
</evidence>
<evidence type="ECO:0000313" key="5">
    <source>
        <dbReference type="EMBL" id="CDJ61948.1"/>
    </source>
</evidence>
<dbReference type="GO" id="GO:0005615">
    <property type="term" value="C:extracellular space"/>
    <property type="evidence" value="ECO:0007669"/>
    <property type="project" value="InterPro"/>
</dbReference>
<evidence type="ECO:0000259" key="4">
    <source>
        <dbReference type="SMART" id="SM00093"/>
    </source>
</evidence>
<proteinExistence type="inferred from homology"/>
<dbReference type="PANTHER" id="PTHR11461">
    <property type="entry name" value="SERINE PROTEASE INHIBITOR, SERPIN"/>
    <property type="match status" value="1"/>
</dbReference>
<sequence>MLRAYTLSLSLFSCVVCSMGHNGSEYSGTERMGVVATELYTTIAAGKRERGGLNFVFSPFSILSVFKMAQMGARGETRDEMDQHFPLSSPLDLPALRGPAAPWETEPPIQLETANRMYVESSLATDEHFLHFARQVFTRLKCEAMVADFEDSEAAAAAINAYVEEKTKGHIKRLVPASLLSSSTRMVLVNALYFKGPWAFPFSPDMTSVGSFCVEDGQTGCVQEQQVKFMQQQLERGFGYFEGEAMKVLSLPYADPRFCLYVFLPKDISHFEQQLLQKPDAAEELVRQVDNTVSSGSVLHLSIPLIKFVAEENQVDLAAVYRHLGVRLMFEAGKADFSGIARDKDLYVSSFLHQADFTWNEEGTEAAAASAM</sequence>
<dbReference type="GeneID" id="25338654"/>
<dbReference type="AlphaFoldDB" id="U6MFW0"/>
<dbReference type="Pfam" id="PF00079">
    <property type="entry name" value="Serpin"/>
    <property type="match status" value="1"/>
</dbReference>
<dbReference type="Gene3D" id="3.30.497.10">
    <property type="entry name" value="Antithrombin, subunit I, domain 2"/>
    <property type="match status" value="1"/>
</dbReference>
<reference evidence="5" key="1">
    <citation type="submission" date="2013-10" db="EMBL/GenBank/DDBJ databases">
        <title>Genomic analysis of the causative agents of coccidiosis in chickens.</title>
        <authorList>
            <person name="Reid A.J."/>
            <person name="Blake D."/>
            <person name="Billington K."/>
            <person name="Browne H."/>
            <person name="Dunn M."/>
            <person name="Hung S."/>
            <person name="Kawahara F."/>
            <person name="Miranda-Saavedra D."/>
            <person name="Mourier T."/>
            <person name="Nagra H."/>
            <person name="Otto T.D."/>
            <person name="Rawlings N."/>
            <person name="Sanchez A."/>
            <person name="Sanders M."/>
            <person name="Subramaniam C."/>
            <person name="Tay Y."/>
            <person name="Dear P."/>
            <person name="Doerig C."/>
            <person name="Gruber A."/>
            <person name="Parkinson J."/>
            <person name="Shirley M."/>
            <person name="Wan K.L."/>
            <person name="Berriman M."/>
            <person name="Tomley F."/>
            <person name="Pain A."/>
        </authorList>
    </citation>
    <scope>NUCLEOTIDE SEQUENCE [LARGE SCALE GENOMIC DNA]</scope>
    <source>
        <strain evidence="5">Weybridge</strain>
    </source>
</reference>